<evidence type="ECO:0000256" key="2">
    <source>
        <dbReference type="SAM" id="MobiDB-lite"/>
    </source>
</evidence>
<keyword evidence="3" id="KW-1133">Transmembrane helix</keyword>
<dbReference type="GO" id="GO:0004180">
    <property type="term" value="F:carboxypeptidase activity"/>
    <property type="evidence" value="ECO:0007669"/>
    <property type="project" value="TreeGrafter"/>
</dbReference>
<protein>
    <submittedName>
        <fullName evidence="6">Zn-dependent exopeptidase</fullName>
    </submittedName>
</protein>
<dbReference type="Gene3D" id="3.40.630.10">
    <property type="entry name" value="Zn peptidases"/>
    <property type="match status" value="1"/>
</dbReference>
<dbReference type="InterPro" id="IPR007484">
    <property type="entry name" value="Peptidase_M28"/>
</dbReference>
<dbReference type="PANTHER" id="PTHR10404:SF71">
    <property type="entry name" value="CARBOXYPEPTIDASE TRE2, PUTATIVE (AFU_ORTHOLOGUE AFUA_3G10650)-RELATED"/>
    <property type="match status" value="1"/>
</dbReference>
<feature type="transmembrane region" description="Helical" evidence="3">
    <location>
        <begin position="168"/>
        <end position="188"/>
    </location>
</feature>
<dbReference type="SUPFAM" id="SSF52025">
    <property type="entry name" value="PA domain"/>
    <property type="match status" value="1"/>
</dbReference>
<evidence type="ECO:0000256" key="1">
    <source>
        <dbReference type="ARBA" id="ARBA00005634"/>
    </source>
</evidence>
<dbReference type="CDD" id="cd02121">
    <property type="entry name" value="PA_GCPII_like"/>
    <property type="match status" value="1"/>
</dbReference>
<organism evidence="6 7">
    <name type="scientific">Trichodelitschia bisporula</name>
    <dbReference type="NCBI Taxonomy" id="703511"/>
    <lineage>
        <taxon>Eukaryota</taxon>
        <taxon>Fungi</taxon>
        <taxon>Dikarya</taxon>
        <taxon>Ascomycota</taxon>
        <taxon>Pezizomycotina</taxon>
        <taxon>Dothideomycetes</taxon>
        <taxon>Dothideomycetes incertae sedis</taxon>
        <taxon>Phaeotrichales</taxon>
        <taxon>Phaeotrichaceae</taxon>
        <taxon>Trichodelitschia</taxon>
    </lineage>
</organism>
<keyword evidence="7" id="KW-1185">Reference proteome</keyword>
<feature type="region of interest" description="Disordered" evidence="2">
    <location>
        <begin position="26"/>
        <end position="116"/>
    </location>
</feature>
<dbReference type="SUPFAM" id="SSF47672">
    <property type="entry name" value="Transferrin receptor-like dimerisation domain"/>
    <property type="match status" value="1"/>
</dbReference>
<evidence type="ECO:0000259" key="4">
    <source>
        <dbReference type="Pfam" id="PF04253"/>
    </source>
</evidence>
<dbReference type="Gene3D" id="1.20.930.40">
    <property type="entry name" value="Transferrin receptor-like, dimerisation domain"/>
    <property type="match status" value="1"/>
</dbReference>
<dbReference type="Gene3D" id="3.50.30.30">
    <property type="match status" value="1"/>
</dbReference>
<accession>A0A6G1HK22</accession>
<name>A0A6G1HK22_9PEZI</name>
<evidence type="ECO:0000313" key="7">
    <source>
        <dbReference type="Proteomes" id="UP000799640"/>
    </source>
</evidence>
<gene>
    <name evidence="6" type="ORF">EJ06DRAFT_545245</name>
</gene>
<sequence>MAPKPEDPSPSPPIPTYEEAISLFPPEHQTLLGDDCVPNSSSSRQRNGYYIPPSVQSARSSEDSTAYRFRRNSSDSDADSDSPPPERLRRDVEEFDYLNPGELEEGSSGQRESGWKGRLQGFKRRMGRWRKGWWKPSFMEGWGLGQGSGYRWIPSMTVPQQYRPGCSLIARLCGLFIVITLGYALFVLEIMPNGRSAMGQMFDPEGVREFAQSSVNGTRIQEYLELLAGVDHMAGTKGNYYLAKHVANAFTNAGMDNVQTEQLYGYLNYPKLGGRKVAIVEPADLAWEAKLEEEPVYPSPNPGQYNTAPFHAHSRAGNVQGPLVYANYGTREDFKRLYDSGININGSIALVRALGPQQFVGLKIKAAEEWGVIGLLSYSDPADDGFKRGEAWPKGRWRPEDSVMRGDASIASFIMGDPLTPGFMTEKNGRLISKDDNPGLPNIPSLPLAWRDAKRLLQVLEGHGQEVPEEWAGGVPDVPHWWTGDQTSPIINLINEQDEEPKQRLFNVIGTINGLETKSQKVIIGAPRDAFCFGASSSAASTATLLELVAVVGKLRAQGWRPLRTIIFASWDASAYNNIGATEWVEANLARLRADAVAYINVGSGVTGPAFHAKGSPMLVRPLLRALSRVADPAEGANGTLRDAWDARGGAMPGLGAGTDASPFAFEVGAASLDMGFGDPADAAMLNSCYDTLEWGARFGDAGRGVLEALTRVWVLLTLELSQELLLPMDAGFWAGWVAEWAAGLQSYAEKKGAPWGGEGKKGFELDRLMKSARELVDTSRVFHMWDDWWYGQVYGRGGMETNGVALQRMGRNERLAGLEKAIIPGLEQFANLLSAPEPWDPATPASFPVVREAIDRGDWDAAQKAADHVADVIEEARKALYI</sequence>
<comment type="similarity">
    <text evidence="1">Belongs to the peptidase M28 family. M28B subfamily.</text>
</comment>
<dbReference type="Pfam" id="PF04253">
    <property type="entry name" value="TFR_dimer"/>
    <property type="match status" value="1"/>
</dbReference>
<keyword evidence="3" id="KW-0812">Transmembrane</keyword>
<feature type="domain" description="Transferrin receptor-like dimerisation" evidence="4">
    <location>
        <begin position="765"/>
        <end position="881"/>
    </location>
</feature>
<feature type="domain" description="Peptidase M28" evidence="5">
    <location>
        <begin position="507"/>
        <end position="682"/>
    </location>
</feature>
<evidence type="ECO:0000259" key="5">
    <source>
        <dbReference type="Pfam" id="PF04389"/>
    </source>
</evidence>
<dbReference type="Pfam" id="PF04389">
    <property type="entry name" value="Peptidase_M28"/>
    <property type="match status" value="1"/>
</dbReference>
<dbReference type="EMBL" id="ML996708">
    <property type="protein sequence ID" value="KAF2396206.1"/>
    <property type="molecule type" value="Genomic_DNA"/>
</dbReference>
<dbReference type="SUPFAM" id="SSF53187">
    <property type="entry name" value="Zn-dependent exopeptidases"/>
    <property type="match status" value="1"/>
</dbReference>
<proteinExistence type="inferred from homology"/>
<dbReference type="OrthoDB" id="5841748at2759"/>
<dbReference type="PANTHER" id="PTHR10404">
    <property type="entry name" value="N-ACETYLATED-ALPHA-LINKED ACIDIC DIPEPTIDASE"/>
    <property type="match status" value="1"/>
</dbReference>
<dbReference type="InterPro" id="IPR036757">
    <property type="entry name" value="TFR-like_dimer_dom_sf"/>
</dbReference>
<dbReference type="AlphaFoldDB" id="A0A6G1HK22"/>
<evidence type="ECO:0000256" key="3">
    <source>
        <dbReference type="SAM" id="Phobius"/>
    </source>
</evidence>
<keyword evidence="3" id="KW-0472">Membrane</keyword>
<dbReference type="Proteomes" id="UP000799640">
    <property type="component" value="Unassembled WGS sequence"/>
</dbReference>
<dbReference type="InterPro" id="IPR007365">
    <property type="entry name" value="TFR-like_dimer_dom"/>
</dbReference>
<dbReference type="FunFam" id="3.40.630.10:FF:000101">
    <property type="entry name" value="N-acetylated alpha-linked acidic dipeptidase like 1"/>
    <property type="match status" value="1"/>
</dbReference>
<dbReference type="InterPro" id="IPR039373">
    <property type="entry name" value="Peptidase_M28B"/>
</dbReference>
<dbReference type="InterPro" id="IPR046450">
    <property type="entry name" value="PA_dom_sf"/>
</dbReference>
<evidence type="ECO:0000313" key="6">
    <source>
        <dbReference type="EMBL" id="KAF2396206.1"/>
    </source>
</evidence>
<reference evidence="6" key="1">
    <citation type="journal article" date="2020" name="Stud. Mycol.">
        <title>101 Dothideomycetes genomes: a test case for predicting lifestyles and emergence of pathogens.</title>
        <authorList>
            <person name="Haridas S."/>
            <person name="Albert R."/>
            <person name="Binder M."/>
            <person name="Bloem J."/>
            <person name="Labutti K."/>
            <person name="Salamov A."/>
            <person name="Andreopoulos B."/>
            <person name="Baker S."/>
            <person name="Barry K."/>
            <person name="Bills G."/>
            <person name="Bluhm B."/>
            <person name="Cannon C."/>
            <person name="Castanera R."/>
            <person name="Culley D."/>
            <person name="Daum C."/>
            <person name="Ezra D."/>
            <person name="Gonzalez J."/>
            <person name="Henrissat B."/>
            <person name="Kuo A."/>
            <person name="Liang C."/>
            <person name="Lipzen A."/>
            <person name="Lutzoni F."/>
            <person name="Magnuson J."/>
            <person name="Mondo S."/>
            <person name="Nolan M."/>
            <person name="Ohm R."/>
            <person name="Pangilinan J."/>
            <person name="Park H.-J."/>
            <person name="Ramirez L."/>
            <person name="Alfaro M."/>
            <person name="Sun H."/>
            <person name="Tritt A."/>
            <person name="Yoshinaga Y."/>
            <person name="Zwiers L.-H."/>
            <person name="Turgeon B."/>
            <person name="Goodwin S."/>
            <person name="Spatafora J."/>
            <person name="Crous P."/>
            <person name="Grigoriev I."/>
        </authorList>
    </citation>
    <scope>NUCLEOTIDE SEQUENCE</scope>
    <source>
        <strain evidence="6">CBS 262.69</strain>
    </source>
</reference>